<organism evidence="2">
    <name type="scientific">freshwater metagenome</name>
    <dbReference type="NCBI Taxonomy" id="449393"/>
    <lineage>
        <taxon>unclassified sequences</taxon>
        <taxon>metagenomes</taxon>
        <taxon>ecological metagenomes</taxon>
    </lineage>
</organism>
<evidence type="ECO:0000256" key="1">
    <source>
        <dbReference type="SAM" id="Phobius"/>
    </source>
</evidence>
<protein>
    <submittedName>
        <fullName evidence="2">Unannotated protein</fullName>
    </submittedName>
</protein>
<feature type="transmembrane region" description="Helical" evidence="1">
    <location>
        <begin position="211"/>
        <end position="229"/>
    </location>
</feature>
<sequence length="262" mass="28058">MFLRQSNGIVLLFLVLIVGGAIGAGIVLGRRLRERPEPPREPVGVVQGALLGLVGLLLAFGLSMAVSRYEARRTLVVAEANAIGTTYLRAQLLAEPARSESLELLRQYTDAAIDMARAVPDSPEYRTARAEVEGLHDDLWALAGDAVRDDPTGTAPRLYVETLNETIDAHGLRVASLGNRVPTSVQLLQIVSSAVALAVLAMYLAMFGRNLVSPLLAGAFVVLILFVSFDLDRPRRGFITVPDRALVDVRASMDAPPAAIGP</sequence>
<dbReference type="EMBL" id="CAEZSR010000040">
    <property type="protein sequence ID" value="CAB4555823.1"/>
    <property type="molecule type" value="Genomic_DNA"/>
</dbReference>
<gene>
    <name evidence="2" type="ORF">UFOPK1493_01397</name>
</gene>
<keyword evidence="1" id="KW-1133">Transmembrane helix</keyword>
<dbReference type="AlphaFoldDB" id="A0A6J6D090"/>
<keyword evidence="1" id="KW-0812">Transmembrane</keyword>
<name>A0A6J6D090_9ZZZZ</name>
<accession>A0A6J6D090</accession>
<reference evidence="2" key="1">
    <citation type="submission" date="2020-05" db="EMBL/GenBank/DDBJ databases">
        <authorList>
            <person name="Chiriac C."/>
            <person name="Salcher M."/>
            <person name="Ghai R."/>
            <person name="Kavagutti S V."/>
        </authorList>
    </citation>
    <scope>NUCLEOTIDE SEQUENCE</scope>
</reference>
<feature type="transmembrane region" description="Helical" evidence="1">
    <location>
        <begin position="47"/>
        <end position="66"/>
    </location>
</feature>
<dbReference type="InterPro" id="IPR025333">
    <property type="entry name" value="DUF4239"/>
</dbReference>
<keyword evidence="1" id="KW-0472">Membrane</keyword>
<evidence type="ECO:0000313" key="2">
    <source>
        <dbReference type="EMBL" id="CAB4555823.1"/>
    </source>
</evidence>
<feature type="transmembrane region" description="Helical" evidence="1">
    <location>
        <begin position="187"/>
        <end position="205"/>
    </location>
</feature>
<proteinExistence type="predicted"/>
<dbReference type="Pfam" id="PF14023">
    <property type="entry name" value="Bestrophin-like"/>
    <property type="match status" value="1"/>
</dbReference>